<protein>
    <submittedName>
        <fullName evidence="3">Uncharacterized protein</fullName>
    </submittedName>
</protein>
<dbReference type="EMBL" id="CP108164">
    <property type="protein sequence ID" value="WTQ85603.1"/>
    <property type="molecule type" value="Genomic_DNA"/>
</dbReference>
<proteinExistence type="predicted"/>
<feature type="transmembrane region" description="Helical" evidence="2">
    <location>
        <begin position="39"/>
        <end position="63"/>
    </location>
</feature>
<keyword evidence="4" id="KW-1185">Reference proteome</keyword>
<dbReference type="RefSeq" id="WP_405454356.1">
    <property type="nucleotide sequence ID" value="NZ_CP108164.1"/>
</dbReference>
<evidence type="ECO:0000313" key="4">
    <source>
        <dbReference type="Proteomes" id="UP001622557"/>
    </source>
</evidence>
<dbReference type="Proteomes" id="UP001622557">
    <property type="component" value="Chromosome"/>
</dbReference>
<evidence type="ECO:0000256" key="1">
    <source>
        <dbReference type="SAM" id="MobiDB-lite"/>
    </source>
</evidence>
<evidence type="ECO:0000256" key="2">
    <source>
        <dbReference type="SAM" id="Phobius"/>
    </source>
</evidence>
<keyword evidence="2" id="KW-0812">Transmembrane</keyword>
<keyword evidence="2" id="KW-1133">Transmembrane helix</keyword>
<dbReference type="GeneID" id="97286234"/>
<keyword evidence="2" id="KW-0472">Membrane</keyword>
<sequence length="118" mass="12454">MSPPTTEPHAYLFESPGSSRGSLLYLEVLVPELASAVPAYVLLAALAVIVVLLTVVAIIARAVVAKARPEDLQHILPGLGQVLAALALFLPWGRGARGPTIAPPVSMRSERRGGRRRG</sequence>
<feature type="region of interest" description="Disordered" evidence="1">
    <location>
        <begin position="95"/>
        <end position="118"/>
    </location>
</feature>
<reference evidence="3 4" key="1">
    <citation type="submission" date="2022-10" db="EMBL/GenBank/DDBJ databases">
        <title>The complete genomes of actinobacterial strains from the NBC collection.</title>
        <authorList>
            <person name="Joergensen T.S."/>
            <person name="Alvarez Arevalo M."/>
            <person name="Sterndorff E.B."/>
            <person name="Faurdal D."/>
            <person name="Vuksanovic O."/>
            <person name="Mourched A.-S."/>
            <person name="Charusanti P."/>
            <person name="Shaw S."/>
            <person name="Blin K."/>
            <person name="Weber T."/>
        </authorList>
    </citation>
    <scope>NUCLEOTIDE SEQUENCE [LARGE SCALE GENOMIC DNA]</scope>
    <source>
        <strain evidence="3 4">NBC_00156</strain>
    </source>
</reference>
<evidence type="ECO:0000313" key="3">
    <source>
        <dbReference type="EMBL" id="WTQ85603.1"/>
    </source>
</evidence>
<gene>
    <name evidence="3" type="ORF">OG350_37355</name>
</gene>
<organism evidence="3 4">
    <name type="scientific">Streptomyces achromogenes</name>
    <dbReference type="NCBI Taxonomy" id="67255"/>
    <lineage>
        <taxon>Bacteria</taxon>
        <taxon>Bacillati</taxon>
        <taxon>Actinomycetota</taxon>
        <taxon>Actinomycetes</taxon>
        <taxon>Kitasatosporales</taxon>
        <taxon>Streptomycetaceae</taxon>
        <taxon>Streptomyces</taxon>
    </lineage>
</organism>
<accession>A0ABZ1L373</accession>
<name>A0ABZ1L373_STRAH</name>